<evidence type="ECO:0000259" key="1">
    <source>
        <dbReference type="Pfam" id="PF10124"/>
    </source>
</evidence>
<organism evidence="2 3">
    <name type="scientific">Sorlinia euscelidii</name>
    <dbReference type="NCBI Taxonomy" id="3081148"/>
    <lineage>
        <taxon>Bacteria</taxon>
        <taxon>Pseudomonadati</taxon>
        <taxon>Pseudomonadota</taxon>
        <taxon>Alphaproteobacteria</taxon>
        <taxon>Acetobacterales</taxon>
        <taxon>Acetobacteraceae</taxon>
        <taxon>Sorlinia</taxon>
    </lineage>
</organism>
<name>A0ABU7U4F4_9PROT</name>
<keyword evidence="3" id="KW-1185">Reference proteome</keyword>
<gene>
    <name evidence="2" type="ORF">DOFOFD_07410</name>
</gene>
<comment type="caution">
    <text evidence="2">The sequence shown here is derived from an EMBL/GenBank/DDBJ whole genome shotgun (WGS) entry which is preliminary data.</text>
</comment>
<accession>A0ABU7U4F4</accession>
<reference evidence="2 3" key="1">
    <citation type="submission" date="2023-10" db="EMBL/GenBank/DDBJ databases">
        <title>Sorlinia euscelidii gen. nov., sp. nov., an acetic acid bacteria isolated from the gut of Euscelidius variegatus emitter.</title>
        <authorList>
            <person name="Michoud G."/>
            <person name="Marasco R."/>
            <person name="Seferji K."/>
            <person name="Gonella E."/>
            <person name="Garuglieri E."/>
            <person name="Alma A."/>
            <person name="Mapelli F."/>
            <person name="Borin S."/>
            <person name="Daffonchio D."/>
            <person name="Crotti E."/>
        </authorList>
    </citation>
    <scope>NUCLEOTIDE SEQUENCE [LARGE SCALE GENOMIC DNA]</scope>
    <source>
        <strain evidence="2 3">EV16P</strain>
    </source>
</reference>
<feature type="domain" description="Bacteriophage Mu GpT" evidence="1">
    <location>
        <begin position="9"/>
        <end position="135"/>
    </location>
</feature>
<evidence type="ECO:0000313" key="3">
    <source>
        <dbReference type="Proteomes" id="UP001312908"/>
    </source>
</evidence>
<dbReference type="InterPro" id="IPR018774">
    <property type="entry name" value="Phage_Mu_GpT"/>
</dbReference>
<dbReference type="Proteomes" id="UP001312908">
    <property type="component" value="Unassembled WGS sequence"/>
</dbReference>
<proteinExistence type="predicted"/>
<sequence>MEINIGNINALSTKLSMAFAQQLKTVEPTYTQFSLTVPSTSGENFYPRLAELPGLREWVGDRVIHRLKADAFRIRNKTFEETISISREDLEDEQFGLLMPAVQQLAQNAADLPDKLVYEALETGTSTKGMDGQYFLILIIRRAPRMAALSHIQISASRNQMRGGASLVSLLHHAATEAAHFPAASTFQGHTQNAADGRQCLLRQSFHLGR</sequence>
<protein>
    <recommendedName>
        <fullName evidence="1">Bacteriophage Mu GpT domain-containing protein</fullName>
    </recommendedName>
</protein>
<dbReference type="EMBL" id="JAWJZY010000002">
    <property type="protein sequence ID" value="MEE8658836.1"/>
    <property type="molecule type" value="Genomic_DNA"/>
</dbReference>
<evidence type="ECO:0000313" key="2">
    <source>
        <dbReference type="EMBL" id="MEE8658836.1"/>
    </source>
</evidence>
<dbReference type="Pfam" id="PF10124">
    <property type="entry name" value="Mu-like_gpT"/>
    <property type="match status" value="1"/>
</dbReference>